<feature type="domain" description="Leucine-binding protein" evidence="5">
    <location>
        <begin position="67"/>
        <end position="383"/>
    </location>
</feature>
<dbReference type="InterPro" id="IPR028082">
    <property type="entry name" value="Peripla_BP_I"/>
</dbReference>
<accession>A0A7W6FRH7</accession>
<feature type="compositionally biased region" description="Pro residues" evidence="4">
    <location>
        <begin position="46"/>
        <end position="57"/>
    </location>
</feature>
<evidence type="ECO:0000313" key="7">
    <source>
        <dbReference type="Proteomes" id="UP000571950"/>
    </source>
</evidence>
<dbReference type="GO" id="GO:0006865">
    <property type="term" value="P:amino acid transport"/>
    <property type="evidence" value="ECO:0007669"/>
    <property type="project" value="UniProtKB-KW"/>
</dbReference>
<dbReference type="Proteomes" id="UP000571950">
    <property type="component" value="Unassembled WGS sequence"/>
</dbReference>
<reference evidence="6 7" key="1">
    <citation type="submission" date="2020-08" db="EMBL/GenBank/DDBJ databases">
        <title>Genomic Encyclopedia of Type Strains, Phase IV (KMG-IV): sequencing the most valuable type-strain genomes for metagenomic binning, comparative biology and taxonomic classification.</title>
        <authorList>
            <person name="Goeker M."/>
        </authorList>
    </citation>
    <scope>NUCLEOTIDE SEQUENCE [LARGE SCALE GENOMIC DNA]</scope>
    <source>
        <strain evidence="6 7">DSM 26189</strain>
    </source>
</reference>
<dbReference type="EMBL" id="JACIDT010000014">
    <property type="protein sequence ID" value="MBB3927717.1"/>
    <property type="molecule type" value="Genomic_DNA"/>
</dbReference>
<evidence type="ECO:0000256" key="2">
    <source>
        <dbReference type="ARBA" id="ARBA00022729"/>
    </source>
</evidence>
<organism evidence="6 7">
    <name type="scientific">Sphingobium jiangsuense</name>
    <dbReference type="NCBI Taxonomy" id="870476"/>
    <lineage>
        <taxon>Bacteria</taxon>
        <taxon>Pseudomonadati</taxon>
        <taxon>Pseudomonadota</taxon>
        <taxon>Alphaproteobacteria</taxon>
        <taxon>Sphingomonadales</taxon>
        <taxon>Sphingomonadaceae</taxon>
        <taxon>Sphingobium</taxon>
    </lineage>
</organism>
<gene>
    <name evidence="6" type="ORF">GGR43_003450</name>
</gene>
<name>A0A7W6FRH7_9SPHN</name>
<dbReference type="InterPro" id="IPR028081">
    <property type="entry name" value="Leu-bd"/>
</dbReference>
<dbReference type="AlphaFoldDB" id="A0A7W6FRH7"/>
<keyword evidence="7" id="KW-1185">Reference proteome</keyword>
<evidence type="ECO:0000256" key="1">
    <source>
        <dbReference type="ARBA" id="ARBA00010062"/>
    </source>
</evidence>
<keyword evidence="3" id="KW-0029">Amino-acid transport</keyword>
<dbReference type="Gene3D" id="3.40.50.2300">
    <property type="match status" value="2"/>
</dbReference>
<keyword evidence="3" id="KW-0813">Transport</keyword>
<evidence type="ECO:0000259" key="5">
    <source>
        <dbReference type="Pfam" id="PF13458"/>
    </source>
</evidence>
<comment type="caution">
    <text evidence="6">The sequence shown here is derived from an EMBL/GenBank/DDBJ whole genome shotgun (WGS) entry which is preliminary data.</text>
</comment>
<keyword evidence="2" id="KW-0732">Signal</keyword>
<evidence type="ECO:0000256" key="4">
    <source>
        <dbReference type="SAM" id="MobiDB-lite"/>
    </source>
</evidence>
<dbReference type="InterPro" id="IPR051010">
    <property type="entry name" value="BCAA_transport"/>
</dbReference>
<comment type="similarity">
    <text evidence="1">Belongs to the leucine-binding protein family.</text>
</comment>
<evidence type="ECO:0000256" key="3">
    <source>
        <dbReference type="ARBA" id="ARBA00022970"/>
    </source>
</evidence>
<sequence length="395" mass="40937">MAESDGLGQANIWGRLRGLGRGLVLAGGLFLAACQTIVPKGTGPEQPAPPPPAPVQPGLPTDTQRHRIALLVPTTGPNAGVGQSIANATTLALLDTQAKNVRITTYDTGKGAAAAAARAVADGNRLILGPLTGDEVKATAPAARKANIPIISFSNDASIAGNGVYIMGYSPAQSVERVVGYARSRGMSKFAALVPAGVYGERAGTAMLRAVEASGGTVIAMETFQRSAGSLSAAVKKLPSGYDAVLIADGGRIALQAAPLIRQGGGAQARLLGTELWNTEESTIAASPALRGAWFASVSDNYYRQLATKYRARFKTAPYRLSALGYDAVLLTVRIAQNWKVDTAFPVSSLNDKGGFAGIDGAFRFDRDGVADRALEVQQVDAGKFTVIDAAPRGF</sequence>
<dbReference type="SUPFAM" id="SSF53822">
    <property type="entry name" value="Periplasmic binding protein-like I"/>
    <property type="match status" value="1"/>
</dbReference>
<dbReference type="PANTHER" id="PTHR30483:SF6">
    <property type="entry name" value="PERIPLASMIC BINDING PROTEIN OF ABC TRANSPORTER FOR NATURAL AMINO ACIDS"/>
    <property type="match status" value="1"/>
</dbReference>
<evidence type="ECO:0000313" key="6">
    <source>
        <dbReference type="EMBL" id="MBB3927717.1"/>
    </source>
</evidence>
<protein>
    <submittedName>
        <fullName evidence="6">ABC-type branched-subunit amino acid transport system substrate-binding protein</fullName>
    </submittedName>
</protein>
<feature type="region of interest" description="Disordered" evidence="4">
    <location>
        <begin position="41"/>
        <end position="61"/>
    </location>
</feature>
<dbReference type="CDD" id="cd06339">
    <property type="entry name" value="PBP1_YraM_LppC_lipoprotein-like"/>
    <property type="match status" value="1"/>
</dbReference>
<proteinExistence type="inferred from homology"/>
<dbReference type="RefSeq" id="WP_188073176.1">
    <property type="nucleotide sequence ID" value="NZ_BSPS01000046.1"/>
</dbReference>
<dbReference type="PANTHER" id="PTHR30483">
    <property type="entry name" value="LEUCINE-SPECIFIC-BINDING PROTEIN"/>
    <property type="match status" value="1"/>
</dbReference>
<dbReference type="Pfam" id="PF13458">
    <property type="entry name" value="Peripla_BP_6"/>
    <property type="match status" value="1"/>
</dbReference>